<feature type="domain" description="Hydroxymethylglutaryl-coenzyme A synthase N-terminal" evidence="5">
    <location>
        <begin position="3"/>
        <end position="164"/>
    </location>
</feature>
<feature type="binding site" evidence="4">
    <location>
        <position position="242"/>
    </location>
    <ligand>
        <name>(3S)-3-hydroxy-3-methylglutaryl-CoA</name>
        <dbReference type="ChEBI" id="CHEBI:43074"/>
    </ligand>
</feature>
<evidence type="ECO:0000259" key="5">
    <source>
        <dbReference type="Pfam" id="PF01154"/>
    </source>
</evidence>
<feature type="binding site" evidence="4">
    <location>
        <position position="275"/>
    </location>
    <ligand>
        <name>(3S)-3-hydroxy-3-methylglutaryl-CoA</name>
        <dbReference type="ChEBI" id="CHEBI:43074"/>
    </ligand>
</feature>
<dbReference type="GO" id="GO:0006084">
    <property type="term" value="P:acetyl-CoA metabolic process"/>
    <property type="evidence" value="ECO:0007669"/>
    <property type="project" value="InterPro"/>
</dbReference>
<feature type="domain" description="Hydroxymethylglutaryl-coenzyme A synthase C-terminal" evidence="6">
    <location>
        <begin position="263"/>
        <end position="358"/>
    </location>
</feature>
<comment type="caution">
    <text evidence="7">The sequence shown here is derived from an EMBL/GenBank/DDBJ whole genome shotgun (WGS) entry which is preliminary data.</text>
</comment>
<dbReference type="InterPro" id="IPR013746">
    <property type="entry name" value="HMG_CoA_synt_C_dom"/>
</dbReference>
<reference evidence="7 8" key="1">
    <citation type="submission" date="2019-04" db="EMBL/GenBank/DDBJ databases">
        <title>A pseudo-fructophilic Leuconostoc citreum strain F192-5 isolated from peel of satsuma mandarin: the first report for isolation and characterization of strain-dependent fructophilic-like characteristics.</title>
        <authorList>
            <person name="Maeno S."/>
            <person name="Tanizawa Y."/>
            <person name="Kajikawa A."/>
            <person name="Kanesaki Y."/>
            <person name="Kubota E."/>
            <person name="Arita M."/>
            <person name="Leon D."/>
            <person name="Endo A."/>
        </authorList>
    </citation>
    <scope>NUCLEOTIDE SEQUENCE [LARGE SCALE GENOMIC DNA]</scope>
    <source>
        <strain evidence="7 8">F192-5</strain>
    </source>
</reference>
<comment type="similarity">
    <text evidence="1">Belongs to the thiolase-like superfamily. HMG-CoA synthase family.</text>
</comment>
<dbReference type="SUPFAM" id="SSF53901">
    <property type="entry name" value="Thiolase-like"/>
    <property type="match status" value="2"/>
</dbReference>
<dbReference type="NCBIfam" id="TIGR01835">
    <property type="entry name" value="HMG-CoA-S_prok"/>
    <property type="match status" value="1"/>
</dbReference>
<proteinExistence type="inferred from homology"/>
<dbReference type="RefSeq" id="WP_004909387.1">
    <property type="nucleotide sequence ID" value="NZ_BJJW01000002.1"/>
</dbReference>
<feature type="domain" description="Hydroxymethylglutaryl-coenzyme A synthase C-terminal" evidence="6">
    <location>
        <begin position="177"/>
        <end position="247"/>
    </location>
</feature>
<evidence type="ECO:0000256" key="3">
    <source>
        <dbReference type="PIRSR" id="PIRSR611554-1"/>
    </source>
</evidence>
<feature type="binding site" evidence="4">
    <location>
        <position position="143"/>
    </location>
    <ligand>
        <name>(3S)-3-hydroxy-3-methylglutaryl-CoA</name>
        <dbReference type="ChEBI" id="CHEBI:43074"/>
    </ligand>
</feature>
<dbReference type="OMA" id="DDAYNWI"/>
<dbReference type="Gene3D" id="3.40.47.10">
    <property type="match status" value="2"/>
</dbReference>
<evidence type="ECO:0000313" key="7">
    <source>
        <dbReference type="EMBL" id="GDZ82970.1"/>
    </source>
</evidence>
<dbReference type="Proteomes" id="UP000323274">
    <property type="component" value="Unassembled WGS sequence"/>
</dbReference>
<dbReference type="InterPro" id="IPR011554">
    <property type="entry name" value="HMG_CoA_synthase_prok"/>
</dbReference>
<dbReference type="InterPro" id="IPR016039">
    <property type="entry name" value="Thiolase-like"/>
</dbReference>
<gene>
    <name evidence="7" type="ORF">LCIT_02120</name>
</gene>
<dbReference type="PANTHER" id="PTHR43323">
    <property type="entry name" value="3-HYDROXY-3-METHYLGLUTARYL COENZYME A SYNTHASE"/>
    <property type="match status" value="1"/>
</dbReference>
<feature type="active site" description="Proton donor/acceptor" evidence="3">
    <location>
        <position position="233"/>
    </location>
</feature>
<feature type="active site" description="Proton donor/acceptor" evidence="3">
    <location>
        <position position="79"/>
    </location>
</feature>
<sequence length="386" mass="42984">MIIGIDKMASYTPEFALDLTTLALARGDEPEKYTIGIGQNKQAVIPNFEDVVTMGVNAARKILTVADREQIDMVIFATESGIDNSKSAAIYAQRLLGLSSFSRTIELKQACYAGTYGLMQANDYVKAHPDKRVLVIASDIARYGIATPGEVTQGGGAIAMIVSQDPKLLAFNDDSVYMSQDVADFWRPLDRTEAIVDGHLSTDIYKEMFLTLWQRYKQNTNKTLNDFAGFAFHLPYTKMGKKALDQIIDEAHDGQRQRLLANLEASQLFSREVGNLYTGSVYLSLLSLISNSSDLLPGEQLAIFSYGSGAEAELYSVTLQKDFHQYVPADETKAMLAQRHEVTVAEYETMFNAQLHHSYGESQTAANSARKTVQFWGWRDGQRIYQ</sequence>
<dbReference type="InterPro" id="IPR013528">
    <property type="entry name" value="HMG_CoA_synth_N"/>
</dbReference>
<protein>
    <submittedName>
        <fullName evidence="7">Hydroxymethylglutaryl-CoA synthase</fullName>
    </submittedName>
</protein>
<accession>A0A5A5TWQ2</accession>
<dbReference type="EMBL" id="BJJW01000002">
    <property type="protein sequence ID" value="GDZ82970.1"/>
    <property type="molecule type" value="Genomic_DNA"/>
</dbReference>
<dbReference type="PANTHER" id="PTHR43323:SF2">
    <property type="entry name" value="HYDROXYMETHYLGLUTARYL-COA SYNTHASE"/>
    <property type="match status" value="1"/>
</dbReference>
<evidence type="ECO:0000256" key="2">
    <source>
        <dbReference type="ARBA" id="ARBA00022679"/>
    </source>
</evidence>
<evidence type="ECO:0000259" key="6">
    <source>
        <dbReference type="Pfam" id="PF08540"/>
    </source>
</evidence>
<dbReference type="GO" id="GO:0004421">
    <property type="term" value="F:hydroxymethylglutaryl-CoA synthase activity"/>
    <property type="evidence" value="ECO:0007669"/>
    <property type="project" value="InterPro"/>
</dbReference>
<keyword evidence="2" id="KW-0808">Transferase</keyword>
<name>A0A5A5TWQ2_LEUCI</name>
<dbReference type="Pfam" id="PF01154">
    <property type="entry name" value="HMG_CoA_synt_N"/>
    <property type="match status" value="1"/>
</dbReference>
<organism evidence="7 8">
    <name type="scientific">Leuconostoc citreum</name>
    <dbReference type="NCBI Taxonomy" id="33964"/>
    <lineage>
        <taxon>Bacteria</taxon>
        <taxon>Bacillati</taxon>
        <taxon>Bacillota</taxon>
        <taxon>Bacilli</taxon>
        <taxon>Lactobacillales</taxon>
        <taxon>Lactobacillaceae</taxon>
        <taxon>Leuconostoc</taxon>
    </lineage>
</organism>
<dbReference type="CDD" id="cd00827">
    <property type="entry name" value="init_cond_enzymes"/>
    <property type="match status" value="1"/>
</dbReference>
<dbReference type="Pfam" id="PF08540">
    <property type="entry name" value="HMG_CoA_synt_C"/>
    <property type="match status" value="2"/>
</dbReference>
<evidence type="ECO:0000313" key="8">
    <source>
        <dbReference type="Proteomes" id="UP000323274"/>
    </source>
</evidence>
<feature type="active site" description="Acyl-thioester intermediate" evidence="3">
    <location>
        <position position="111"/>
    </location>
</feature>
<evidence type="ECO:0000256" key="4">
    <source>
        <dbReference type="PIRSR" id="PIRSR611554-2"/>
    </source>
</evidence>
<evidence type="ECO:0000256" key="1">
    <source>
        <dbReference type="ARBA" id="ARBA00007061"/>
    </source>
</evidence>
<dbReference type="AlphaFoldDB" id="A0A5A5TWQ2"/>